<dbReference type="InterPro" id="IPR044880">
    <property type="entry name" value="NCX_ion-bd_dom_sf"/>
</dbReference>
<dbReference type="EMBL" id="JAAXYO010000084">
    <property type="protein sequence ID" value="MBU2787853.1"/>
    <property type="molecule type" value="Genomic_DNA"/>
</dbReference>
<proteinExistence type="predicted"/>
<organism evidence="7 8">
    <name type="scientific">Igneacidithiobacillus copahuensis</name>
    <dbReference type="NCBI Taxonomy" id="2724909"/>
    <lineage>
        <taxon>Bacteria</taxon>
        <taxon>Pseudomonadati</taxon>
        <taxon>Pseudomonadota</taxon>
        <taxon>Acidithiobacillia</taxon>
        <taxon>Acidithiobacillales</taxon>
        <taxon>Acidithiobacillaceae</taxon>
        <taxon>Igneacidithiobacillus</taxon>
    </lineage>
</organism>
<evidence type="ECO:0000313" key="7">
    <source>
        <dbReference type="EMBL" id="MBU2787853.1"/>
    </source>
</evidence>
<reference evidence="7" key="1">
    <citation type="journal article" date="2021" name="ISME J.">
        <title>Genomic evolution of the class Acidithiobacillia: deep-branching Proteobacteria living in extreme acidic conditions.</title>
        <authorList>
            <person name="Moya-Beltran A."/>
            <person name="Beard S."/>
            <person name="Rojas-Villalobos C."/>
            <person name="Issotta F."/>
            <person name="Gallardo Y."/>
            <person name="Ulloa R."/>
            <person name="Giaveno A."/>
            <person name="Degli Esposti M."/>
            <person name="Johnson D.B."/>
            <person name="Quatrini R."/>
        </authorList>
    </citation>
    <scope>NUCLEOTIDE SEQUENCE</scope>
    <source>
        <strain evidence="7">VAN18-1</strain>
    </source>
</reference>
<dbReference type="PANTHER" id="PTHR10846:SF8">
    <property type="entry name" value="INNER MEMBRANE PROTEIN YRBG"/>
    <property type="match status" value="1"/>
</dbReference>
<keyword evidence="2 5" id="KW-0812">Transmembrane</keyword>
<protein>
    <submittedName>
        <fullName evidence="7">Sodium:calcium antiporter</fullName>
    </submittedName>
</protein>
<gene>
    <name evidence="7" type="ORF">HFQ13_06490</name>
</gene>
<dbReference type="Proteomes" id="UP001197378">
    <property type="component" value="Unassembled WGS sequence"/>
</dbReference>
<dbReference type="InterPro" id="IPR004481">
    <property type="entry name" value="K/Na/Ca-exchanger"/>
</dbReference>
<keyword evidence="3 5" id="KW-1133">Transmembrane helix</keyword>
<feature type="transmembrane region" description="Helical" evidence="5">
    <location>
        <begin position="119"/>
        <end position="139"/>
    </location>
</feature>
<evidence type="ECO:0000313" key="8">
    <source>
        <dbReference type="Proteomes" id="UP001197378"/>
    </source>
</evidence>
<dbReference type="RefSeq" id="WP_215872867.1">
    <property type="nucleotide sequence ID" value="NZ_JAAXYO010000084.1"/>
</dbReference>
<dbReference type="GO" id="GO:0006874">
    <property type="term" value="P:intracellular calcium ion homeostasis"/>
    <property type="evidence" value="ECO:0007669"/>
    <property type="project" value="TreeGrafter"/>
</dbReference>
<feature type="transmembrane region" description="Helical" evidence="5">
    <location>
        <begin position="317"/>
        <end position="334"/>
    </location>
</feature>
<feature type="transmembrane region" description="Helical" evidence="5">
    <location>
        <begin position="260"/>
        <end position="279"/>
    </location>
</feature>
<feature type="transmembrane region" description="Helical" evidence="5">
    <location>
        <begin position="291"/>
        <end position="310"/>
    </location>
</feature>
<evidence type="ECO:0000256" key="3">
    <source>
        <dbReference type="ARBA" id="ARBA00022989"/>
    </source>
</evidence>
<dbReference type="GO" id="GO:0005886">
    <property type="term" value="C:plasma membrane"/>
    <property type="evidence" value="ECO:0007669"/>
    <property type="project" value="TreeGrafter"/>
</dbReference>
<dbReference type="GO" id="GO:0005262">
    <property type="term" value="F:calcium channel activity"/>
    <property type="evidence" value="ECO:0007669"/>
    <property type="project" value="TreeGrafter"/>
</dbReference>
<feature type="transmembrane region" description="Helical" evidence="5">
    <location>
        <begin position="191"/>
        <end position="214"/>
    </location>
</feature>
<feature type="transmembrane region" description="Helical" evidence="5">
    <location>
        <begin position="145"/>
        <end position="170"/>
    </location>
</feature>
<dbReference type="InterPro" id="IPR004837">
    <property type="entry name" value="NaCa_Exmemb"/>
</dbReference>
<evidence type="ECO:0000256" key="1">
    <source>
        <dbReference type="ARBA" id="ARBA00004141"/>
    </source>
</evidence>
<feature type="transmembrane region" description="Helical" evidence="5">
    <location>
        <begin position="220"/>
        <end position="239"/>
    </location>
</feature>
<comment type="subcellular location">
    <subcellularLocation>
        <location evidence="1">Membrane</location>
        <topology evidence="1">Multi-pass membrane protein</topology>
    </subcellularLocation>
</comment>
<dbReference type="Gene3D" id="1.20.1420.30">
    <property type="entry name" value="NCX, central ion-binding region"/>
    <property type="match status" value="1"/>
</dbReference>
<keyword evidence="4 5" id="KW-0472">Membrane</keyword>
<evidence type="ECO:0000256" key="4">
    <source>
        <dbReference type="ARBA" id="ARBA00023136"/>
    </source>
</evidence>
<feature type="transmembrane region" description="Helical" evidence="5">
    <location>
        <begin position="74"/>
        <end position="98"/>
    </location>
</feature>
<comment type="caution">
    <text evidence="7">The sequence shown here is derived from an EMBL/GenBank/DDBJ whole genome shotgun (WGS) entry which is preliminary data.</text>
</comment>
<feature type="domain" description="Sodium/calcium exchanger membrane region" evidence="6">
    <location>
        <begin position="3"/>
        <end position="162"/>
    </location>
</feature>
<feature type="domain" description="Sodium/calcium exchanger membrane region" evidence="6">
    <location>
        <begin position="196"/>
        <end position="333"/>
    </location>
</feature>
<sequence length="335" mass="35743">MDIAQLLLALVLILLAAELFTNSLEHLGDRLGLSEGVTGSIFAAIGTALPETMVPLVAVFASSSLATPKLGEEVGVGAILGAPMMLSTLTLFLMALFAAGQRGWRGELLPERSGLRRDLSWFLAAFALATIALFIPHHVAIVRSAIATILVLFYFFYILLTIRASAALVADGHATEAGAPLYLSRLGLPNALPVIFLQLALGLAGIIFGAELFVHGVEHLSIWLGVSALILSLLIVPVATELPEKINSILWIRRKKDTLAFGNITGALVFQGSLLPAIGVSLTPWSPTPPVLLGAVLTLCAACYTFLLVWRGVRLRPLHFLFNGVLYLAYFAVLS</sequence>
<accession>A0AAE2YQ20</accession>
<evidence type="ECO:0000256" key="5">
    <source>
        <dbReference type="SAM" id="Phobius"/>
    </source>
</evidence>
<dbReference type="AlphaFoldDB" id="A0AAE2YQ20"/>
<keyword evidence="8" id="KW-1185">Reference proteome</keyword>
<dbReference type="Pfam" id="PF01699">
    <property type="entry name" value="Na_Ca_ex"/>
    <property type="match status" value="2"/>
</dbReference>
<evidence type="ECO:0000259" key="6">
    <source>
        <dbReference type="Pfam" id="PF01699"/>
    </source>
</evidence>
<evidence type="ECO:0000256" key="2">
    <source>
        <dbReference type="ARBA" id="ARBA00022692"/>
    </source>
</evidence>
<dbReference type="GO" id="GO:0008273">
    <property type="term" value="F:calcium, potassium:sodium antiporter activity"/>
    <property type="evidence" value="ECO:0007669"/>
    <property type="project" value="TreeGrafter"/>
</dbReference>
<name>A0AAE2YQ20_9PROT</name>
<dbReference type="PANTHER" id="PTHR10846">
    <property type="entry name" value="SODIUM/POTASSIUM/CALCIUM EXCHANGER"/>
    <property type="match status" value="1"/>
</dbReference>